<keyword evidence="1" id="KW-0812">Transmembrane</keyword>
<dbReference type="InterPro" id="IPR008965">
    <property type="entry name" value="CBM2/CBM3_carb-bd_dom_sf"/>
</dbReference>
<proteinExistence type="predicted"/>
<sequence>MKRIAIILTLLFFNCVCSEDLQNVILKLEPEKVETTGDLIKINITVENIPPKDSLESRLNDNKSDGGLGGLDIYINYSPEYLESVGFDWSDFCKNEKIKSFEFKGGEFYLSIMFGEDVFEDKVTIGTLTFNPKKEGNLSIIFENKSKVSSTQGYKYDGLGNYPNTTFKGCDIVIKGVGTGNFTKNLKGELDVSGGTTKIINEINVITNQKAPKVIVEELNVSEIKPNVSVVLNVDYNDVDFKLFSLIFIVSLIGGVMFGFLGKY</sequence>
<evidence type="ECO:0000313" key="3">
    <source>
        <dbReference type="Proteomes" id="UP000003706"/>
    </source>
</evidence>
<accession>H1L0G9</accession>
<keyword evidence="1" id="KW-0472">Membrane</keyword>
<gene>
    <name evidence="2" type="ORF">MetfoDRAFT_1543</name>
</gene>
<evidence type="ECO:0000256" key="1">
    <source>
        <dbReference type="SAM" id="Phobius"/>
    </source>
</evidence>
<dbReference type="EMBL" id="AGJL01000044">
    <property type="protein sequence ID" value="EHP84864.1"/>
    <property type="molecule type" value="Genomic_DNA"/>
</dbReference>
<dbReference type="GO" id="GO:0030246">
    <property type="term" value="F:carbohydrate binding"/>
    <property type="evidence" value="ECO:0007669"/>
    <property type="project" value="InterPro"/>
</dbReference>
<evidence type="ECO:0000313" key="2">
    <source>
        <dbReference type="EMBL" id="EHP84864.1"/>
    </source>
</evidence>
<dbReference type="STRING" id="647171.MetfoDRAFT_1543"/>
<name>H1L0G9_9EURY</name>
<dbReference type="Gene3D" id="2.60.40.680">
    <property type="match status" value="1"/>
</dbReference>
<dbReference type="SUPFAM" id="SSF49384">
    <property type="entry name" value="Carbohydrate-binding domain"/>
    <property type="match status" value="1"/>
</dbReference>
<feature type="transmembrane region" description="Helical" evidence="1">
    <location>
        <begin position="243"/>
        <end position="261"/>
    </location>
</feature>
<dbReference type="RefSeq" id="WP_007044970.1">
    <property type="nucleotide sequence ID" value="NZ_AGJL01000044.1"/>
</dbReference>
<dbReference type="AlphaFoldDB" id="H1L0G9"/>
<keyword evidence="1" id="KW-1133">Transmembrane helix</keyword>
<keyword evidence="3" id="KW-1185">Reference proteome</keyword>
<dbReference type="OrthoDB" id="65804at2157"/>
<comment type="caution">
    <text evidence="2">The sequence shown here is derived from an EMBL/GenBank/DDBJ whole genome shotgun (WGS) entry which is preliminary data.</text>
</comment>
<dbReference type="Proteomes" id="UP000003706">
    <property type="component" value="Unassembled WGS sequence"/>
</dbReference>
<reference evidence="2 3" key="1">
    <citation type="submission" date="2011-09" db="EMBL/GenBank/DDBJ databases">
        <title>The draft genome of Methanotorris formicicus Mc-S-70.</title>
        <authorList>
            <consortium name="US DOE Joint Genome Institute (JGI-PGF)"/>
            <person name="Lucas S."/>
            <person name="Han J."/>
            <person name="Lapidus A."/>
            <person name="Cheng J.-F."/>
            <person name="Goodwin L."/>
            <person name="Pitluck S."/>
            <person name="Peters L."/>
            <person name="Land M.L."/>
            <person name="Hauser L."/>
            <person name="Sieprawska-Lupa M."/>
            <person name="Takai K."/>
            <person name="Miyazaki J."/>
            <person name="Whitman W."/>
            <person name="Woyke T.J."/>
        </authorList>
    </citation>
    <scope>NUCLEOTIDE SEQUENCE [LARGE SCALE GENOMIC DNA]</scope>
    <source>
        <strain evidence="2 3">Mc-S-70</strain>
    </source>
</reference>
<protein>
    <recommendedName>
        <fullName evidence="4">Cohesin domain-containing protein</fullName>
    </recommendedName>
</protein>
<evidence type="ECO:0008006" key="4">
    <source>
        <dbReference type="Google" id="ProtNLM"/>
    </source>
</evidence>
<organism evidence="2 3">
    <name type="scientific">Methanotorris formicicus Mc-S-70</name>
    <dbReference type="NCBI Taxonomy" id="647171"/>
    <lineage>
        <taxon>Archaea</taxon>
        <taxon>Methanobacteriati</taxon>
        <taxon>Methanobacteriota</taxon>
        <taxon>Methanomada group</taxon>
        <taxon>Methanococci</taxon>
        <taxon>Methanococcales</taxon>
        <taxon>Methanocaldococcaceae</taxon>
        <taxon>Methanotorris</taxon>
    </lineage>
</organism>